<accession>A0ABZ0ID33</accession>
<dbReference type="InterPro" id="IPR001915">
    <property type="entry name" value="Peptidase_M48"/>
</dbReference>
<dbReference type="EC" id="3.4.24.-" evidence="10"/>
<feature type="domain" description="Peptidase M48" evidence="8">
    <location>
        <begin position="181"/>
        <end position="381"/>
    </location>
</feature>
<keyword evidence="7" id="KW-1133">Transmembrane helix</keyword>
<evidence type="ECO:0000256" key="3">
    <source>
        <dbReference type="ARBA" id="ARBA00022801"/>
    </source>
</evidence>
<evidence type="ECO:0000256" key="5">
    <source>
        <dbReference type="ARBA" id="ARBA00023049"/>
    </source>
</evidence>
<keyword evidence="1 6" id="KW-0645">Protease</keyword>
<dbReference type="GO" id="GO:0008237">
    <property type="term" value="F:metallopeptidase activity"/>
    <property type="evidence" value="ECO:0007669"/>
    <property type="project" value="UniProtKB-KW"/>
</dbReference>
<evidence type="ECO:0000259" key="8">
    <source>
        <dbReference type="Pfam" id="PF01435"/>
    </source>
</evidence>
<feature type="transmembrane region" description="Helical" evidence="7">
    <location>
        <begin position="69"/>
        <end position="87"/>
    </location>
</feature>
<comment type="similarity">
    <text evidence="6">Belongs to the peptidase M48 family.</text>
</comment>
<organism evidence="10 11">
    <name type="scientific">Congregibacter brevis</name>
    <dbReference type="NCBI Taxonomy" id="3081201"/>
    <lineage>
        <taxon>Bacteria</taxon>
        <taxon>Pseudomonadati</taxon>
        <taxon>Pseudomonadota</taxon>
        <taxon>Gammaproteobacteria</taxon>
        <taxon>Cellvibrionales</taxon>
        <taxon>Halieaceae</taxon>
        <taxon>Congregibacter</taxon>
    </lineage>
</organism>
<keyword evidence="11" id="KW-1185">Reference proteome</keyword>
<dbReference type="PANTHER" id="PTHR10120">
    <property type="entry name" value="CAAX PRENYL PROTEASE 1"/>
    <property type="match status" value="1"/>
</dbReference>
<dbReference type="InterPro" id="IPR032456">
    <property type="entry name" value="Peptidase_M48_N"/>
</dbReference>
<evidence type="ECO:0000256" key="4">
    <source>
        <dbReference type="ARBA" id="ARBA00022833"/>
    </source>
</evidence>
<keyword evidence="7" id="KW-0812">Transmembrane</keyword>
<feature type="transmembrane region" description="Helical" evidence="7">
    <location>
        <begin position="117"/>
        <end position="139"/>
    </location>
</feature>
<feature type="transmembrane region" description="Helical" evidence="7">
    <location>
        <begin position="146"/>
        <end position="169"/>
    </location>
</feature>
<evidence type="ECO:0000256" key="2">
    <source>
        <dbReference type="ARBA" id="ARBA00022723"/>
    </source>
</evidence>
<dbReference type="Gene3D" id="3.30.2010.10">
    <property type="entry name" value="Metalloproteases ('zincins'), catalytic domain"/>
    <property type="match status" value="1"/>
</dbReference>
<sequence>MSALFDPELATQAYIDSLGPEALAKAAAYTAGAHWLTLWELLVSALITLLIVRMGVLEKVSSKVPEHRHWLNALLTSVVFSFVYSLLNLPWEYVSEFLRETRYGRTSQPAGDWLQQAVLSIGTSVTFGSLFFSGLYWFIRRTGRGWWLWASGFTMAMAGLMLILSPTFIEPLFNDYTAVPKGEVRNALEAMADEAGIERERIFMYDGSRQSNNFTANVSGLGSAARIAISDVAIDRALLDEVKAVTGHEIGHYVLGHVWRMLFALSALALLSFFLIDRFFDCFARLFGSKARLSDPAGLPVFLFMLGLVFTLVQPVTNGVIRAGENAADQYSLETVNLPDALAGALVKTAEYRYPRPSPLQEMLFYSHPSVEKRVRRAMEWKQNHTKNQAENSNE</sequence>
<comment type="cofactor">
    <cofactor evidence="6">
        <name>Zn(2+)</name>
        <dbReference type="ChEBI" id="CHEBI:29105"/>
    </cofactor>
    <text evidence="6">Binds 1 zinc ion per subunit.</text>
</comment>
<name>A0ABZ0ID33_9GAMM</name>
<evidence type="ECO:0000313" key="11">
    <source>
        <dbReference type="Proteomes" id="UP001626549"/>
    </source>
</evidence>
<dbReference type="EMBL" id="CP136865">
    <property type="protein sequence ID" value="WOJ97010.1"/>
    <property type="molecule type" value="Genomic_DNA"/>
</dbReference>
<dbReference type="RefSeq" id="WP_407327696.1">
    <property type="nucleotide sequence ID" value="NZ_CP136865.1"/>
</dbReference>
<evidence type="ECO:0000259" key="9">
    <source>
        <dbReference type="Pfam" id="PF16491"/>
    </source>
</evidence>
<evidence type="ECO:0000256" key="6">
    <source>
        <dbReference type="RuleBase" id="RU003983"/>
    </source>
</evidence>
<keyword evidence="2" id="KW-0479">Metal-binding</keyword>
<proteinExistence type="inferred from homology"/>
<evidence type="ECO:0000256" key="1">
    <source>
        <dbReference type="ARBA" id="ARBA00022670"/>
    </source>
</evidence>
<gene>
    <name evidence="10" type="ORF">R0137_00210</name>
</gene>
<feature type="transmembrane region" description="Helical" evidence="7">
    <location>
        <begin position="258"/>
        <end position="276"/>
    </location>
</feature>
<feature type="domain" description="CAAX prenyl protease 1 N-terminal" evidence="9">
    <location>
        <begin position="16"/>
        <end position="174"/>
    </location>
</feature>
<dbReference type="Pfam" id="PF16491">
    <property type="entry name" value="Peptidase_M48_N"/>
    <property type="match status" value="1"/>
</dbReference>
<reference evidence="10 11" key="1">
    <citation type="submission" date="2023-10" db="EMBL/GenBank/DDBJ databases">
        <title>Two novel species belonging to the OM43/NOR5 clade.</title>
        <authorList>
            <person name="Park M."/>
        </authorList>
    </citation>
    <scope>NUCLEOTIDE SEQUENCE [LARGE SCALE GENOMIC DNA]</scope>
    <source>
        <strain evidence="10 11">IMCC45268</strain>
    </source>
</reference>
<dbReference type="Pfam" id="PF01435">
    <property type="entry name" value="Peptidase_M48"/>
    <property type="match status" value="1"/>
</dbReference>
<feature type="transmembrane region" description="Helical" evidence="7">
    <location>
        <begin position="38"/>
        <end position="57"/>
    </location>
</feature>
<evidence type="ECO:0000313" key="10">
    <source>
        <dbReference type="EMBL" id="WOJ97010.1"/>
    </source>
</evidence>
<protein>
    <submittedName>
        <fullName evidence="10">M48 family metalloprotease</fullName>
        <ecNumber evidence="10">3.4.24.-</ecNumber>
    </submittedName>
</protein>
<keyword evidence="7" id="KW-0472">Membrane</keyword>
<keyword evidence="4 6" id="KW-0862">Zinc</keyword>
<keyword evidence="3 6" id="KW-0378">Hydrolase</keyword>
<dbReference type="Proteomes" id="UP001626549">
    <property type="component" value="Chromosome"/>
</dbReference>
<keyword evidence="5 6" id="KW-0482">Metalloprotease</keyword>
<evidence type="ECO:0000256" key="7">
    <source>
        <dbReference type="SAM" id="Phobius"/>
    </source>
</evidence>
<feature type="transmembrane region" description="Helical" evidence="7">
    <location>
        <begin position="297"/>
        <end position="316"/>
    </location>
</feature>